<dbReference type="AlphaFoldDB" id="A0A9W9DI10"/>
<keyword evidence="1" id="KW-0812">Transmembrane</keyword>
<name>A0A9W9DI10_9AGAR</name>
<dbReference type="EMBL" id="JANVFS010000028">
    <property type="protein sequence ID" value="KAJ4471695.1"/>
    <property type="molecule type" value="Genomic_DNA"/>
</dbReference>
<evidence type="ECO:0000313" key="3">
    <source>
        <dbReference type="Proteomes" id="UP001150238"/>
    </source>
</evidence>
<proteinExistence type="predicted"/>
<reference evidence="2" key="2">
    <citation type="journal article" date="2023" name="Proc. Natl. Acad. Sci. U.S.A.">
        <title>A global phylogenomic analysis of the shiitake genus Lentinula.</title>
        <authorList>
            <person name="Sierra-Patev S."/>
            <person name="Min B."/>
            <person name="Naranjo-Ortiz M."/>
            <person name="Looney B."/>
            <person name="Konkel Z."/>
            <person name="Slot J.C."/>
            <person name="Sakamoto Y."/>
            <person name="Steenwyk J.L."/>
            <person name="Rokas A."/>
            <person name="Carro J."/>
            <person name="Camarero S."/>
            <person name="Ferreira P."/>
            <person name="Molpeceres G."/>
            <person name="Ruiz-Duenas F.J."/>
            <person name="Serrano A."/>
            <person name="Henrissat B."/>
            <person name="Drula E."/>
            <person name="Hughes K.W."/>
            <person name="Mata J.L."/>
            <person name="Ishikawa N.K."/>
            <person name="Vargas-Isla R."/>
            <person name="Ushijima S."/>
            <person name="Smith C.A."/>
            <person name="Donoghue J."/>
            <person name="Ahrendt S."/>
            <person name="Andreopoulos W."/>
            <person name="He G."/>
            <person name="LaButti K."/>
            <person name="Lipzen A."/>
            <person name="Ng V."/>
            <person name="Riley R."/>
            <person name="Sandor L."/>
            <person name="Barry K."/>
            <person name="Martinez A.T."/>
            <person name="Xiao Y."/>
            <person name="Gibbons J.G."/>
            <person name="Terashima K."/>
            <person name="Grigoriev I.V."/>
            <person name="Hibbett D."/>
        </authorList>
    </citation>
    <scope>NUCLEOTIDE SEQUENCE</scope>
    <source>
        <strain evidence="2">Sp2 HRB7682 ss15</strain>
    </source>
</reference>
<dbReference type="Proteomes" id="UP001150238">
    <property type="component" value="Unassembled WGS sequence"/>
</dbReference>
<accession>A0A9W9DI10</accession>
<gene>
    <name evidence="2" type="ORF">C8J55DRAFT_150524</name>
</gene>
<evidence type="ECO:0000313" key="2">
    <source>
        <dbReference type="EMBL" id="KAJ4471695.1"/>
    </source>
</evidence>
<sequence length="123" mass="13619">MDDWRIKKGHTGGHLKNGFCVFLLAIATVQKLVQTRSTTFIARWLLPVTFCQLPVLRWFTGILGFGIFTLSTTPALVALHNQCTTRPLLKNLAGASLDLSSRLLGIYMGMETIMKEFSGDSTT</sequence>
<comment type="caution">
    <text evidence="2">The sequence shown here is derived from an EMBL/GenBank/DDBJ whole genome shotgun (WGS) entry which is preliminary data.</text>
</comment>
<keyword evidence="1" id="KW-1133">Transmembrane helix</keyword>
<keyword evidence="1" id="KW-0472">Membrane</keyword>
<feature type="transmembrane region" description="Helical" evidence="1">
    <location>
        <begin position="55"/>
        <end position="79"/>
    </location>
</feature>
<evidence type="ECO:0000256" key="1">
    <source>
        <dbReference type="SAM" id="Phobius"/>
    </source>
</evidence>
<protein>
    <submittedName>
        <fullName evidence="2">Uncharacterized protein</fullName>
    </submittedName>
</protein>
<organism evidence="2 3">
    <name type="scientific">Lentinula lateritia</name>
    <dbReference type="NCBI Taxonomy" id="40482"/>
    <lineage>
        <taxon>Eukaryota</taxon>
        <taxon>Fungi</taxon>
        <taxon>Dikarya</taxon>
        <taxon>Basidiomycota</taxon>
        <taxon>Agaricomycotina</taxon>
        <taxon>Agaricomycetes</taxon>
        <taxon>Agaricomycetidae</taxon>
        <taxon>Agaricales</taxon>
        <taxon>Marasmiineae</taxon>
        <taxon>Omphalotaceae</taxon>
        <taxon>Lentinula</taxon>
    </lineage>
</organism>
<reference evidence="2" key="1">
    <citation type="submission" date="2022-08" db="EMBL/GenBank/DDBJ databases">
        <authorList>
            <consortium name="DOE Joint Genome Institute"/>
            <person name="Min B."/>
            <person name="Riley R."/>
            <person name="Sierra-Patev S."/>
            <person name="Naranjo-Ortiz M."/>
            <person name="Looney B."/>
            <person name="Konkel Z."/>
            <person name="Slot J.C."/>
            <person name="Sakamoto Y."/>
            <person name="Steenwyk J.L."/>
            <person name="Rokas A."/>
            <person name="Carro J."/>
            <person name="Camarero S."/>
            <person name="Ferreira P."/>
            <person name="Molpeceres G."/>
            <person name="Ruiz-Duenas F.J."/>
            <person name="Serrano A."/>
            <person name="Henrissat B."/>
            <person name="Drula E."/>
            <person name="Hughes K.W."/>
            <person name="Mata J.L."/>
            <person name="Ishikawa N.K."/>
            <person name="Vargas-Isla R."/>
            <person name="Ushijima S."/>
            <person name="Smith C.A."/>
            <person name="Ahrendt S."/>
            <person name="Andreopoulos W."/>
            <person name="He G."/>
            <person name="Labutti K."/>
            <person name="Lipzen A."/>
            <person name="Ng V."/>
            <person name="Sandor L."/>
            <person name="Barry K."/>
            <person name="Martinez A.T."/>
            <person name="Xiao Y."/>
            <person name="Gibbons J.G."/>
            <person name="Terashima K."/>
            <person name="Hibbett D.S."/>
            <person name="Grigoriev I.V."/>
        </authorList>
    </citation>
    <scope>NUCLEOTIDE SEQUENCE</scope>
    <source>
        <strain evidence="2">Sp2 HRB7682 ss15</strain>
    </source>
</reference>